<dbReference type="FunFam" id="3.30.530.20:FF:000023">
    <property type="entry name" value="Acyl-CoA thioesterase 12"/>
    <property type="match status" value="1"/>
</dbReference>
<evidence type="ECO:0000313" key="23">
    <source>
        <dbReference type="Ensembl" id="ENSBGRP00000003671.1"/>
    </source>
</evidence>
<dbReference type="GO" id="GO:0003986">
    <property type="term" value="F:acetyl-CoA hydrolase activity"/>
    <property type="evidence" value="ECO:0007669"/>
    <property type="project" value="UniProtKB-EC"/>
</dbReference>
<evidence type="ECO:0000256" key="8">
    <source>
        <dbReference type="ARBA" id="ARBA00022737"/>
    </source>
</evidence>
<dbReference type="PANTHER" id="PTHR11049">
    <property type="entry name" value="ACYL COENZYME A THIOESTER HYDROLASE"/>
    <property type="match status" value="1"/>
</dbReference>
<dbReference type="InterPro" id="IPR040170">
    <property type="entry name" value="Cytosol_ACT"/>
</dbReference>
<dbReference type="Gene3D" id="3.30.530.20">
    <property type="match status" value="1"/>
</dbReference>
<dbReference type="GO" id="GO:0008289">
    <property type="term" value="F:lipid binding"/>
    <property type="evidence" value="ECO:0007669"/>
    <property type="project" value="InterPro"/>
</dbReference>
<feature type="domain" description="HotDog ACOT-type" evidence="22">
    <location>
        <begin position="7"/>
        <end position="119"/>
    </location>
</feature>
<evidence type="ECO:0000256" key="18">
    <source>
        <dbReference type="ARBA" id="ARBA00083810"/>
    </source>
</evidence>
<evidence type="ECO:0000256" key="15">
    <source>
        <dbReference type="ARBA" id="ARBA00071416"/>
    </source>
</evidence>
<evidence type="ECO:0000256" key="20">
    <source>
        <dbReference type="SAM" id="MobiDB-lite"/>
    </source>
</evidence>
<dbReference type="GO" id="GO:0045171">
    <property type="term" value="C:intercellular bridge"/>
    <property type="evidence" value="ECO:0007669"/>
    <property type="project" value="Ensembl"/>
</dbReference>
<evidence type="ECO:0000256" key="3">
    <source>
        <dbReference type="ARBA" id="ARBA00004872"/>
    </source>
</evidence>
<dbReference type="SUPFAM" id="SSF54637">
    <property type="entry name" value="Thioesterase/thiol ester dehydrase-isomerase"/>
    <property type="match status" value="2"/>
</dbReference>
<dbReference type="GO" id="GO:0006631">
    <property type="term" value="P:fatty acid metabolic process"/>
    <property type="evidence" value="ECO:0007669"/>
    <property type="project" value="UniProtKB-UniPathway"/>
</dbReference>
<comment type="catalytic activity">
    <reaction evidence="13">
        <text>acetyl-CoA + H2O = acetate + CoA + H(+)</text>
        <dbReference type="Rhea" id="RHEA:20289"/>
        <dbReference type="ChEBI" id="CHEBI:15377"/>
        <dbReference type="ChEBI" id="CHEBI:15378"/>
        <dbReference type="ChEBI" id="CHEBI:30089"/>
        <dbReference type="ChEBI" id="CHEBI:57287"/>
        <dbReference type="ChEBI" id="CHEBI:57288"/>
        <dbReference type="EC" id="3.1.2.1"/>
    </reaction>
    <physiologicalReaction direction="left-to-right" evidence="13">
        <dbReference type="Rhea" id="RHEA:20290"/>
    </physiologicalReaction>
</comment>
<dbReference type="SUPFAM" id="SSF55961">
    <property type="entry name" value="Bet v1-like"/>
    <property type="match status" value="1"/>
</dbReference>
<comment type="function">
    <text evidence="14">Catalyzes the hydrolysis of acyl-CoAs into free fatty acids and coenzyme A (CoASH), regulating their respective intracellular levels. Preferentially hydrolyzes acetyl-CoA.</text>
</comment>
<evidence type="ECO:0000256" key="19">
    <source>
        <dbReference type="PROSITE-ProRule" id="PRU01106"/>
    </source>
</evidence>
<reference evidence="23" key="1">
    <citation type="submission" date="2019-05" db="EMBL/GenBank/DDBJ databases">
        <authorList>
            <person name="Zhang S."/>
            <person name="Liu J."/>
        </authorList>
    </citation>
    <scope>NUCLEOTIDE SEQUENCE [LARGE SCALE GENOMIC DNA]</scope>
</reference>
<dbReference type="GO" id="GO:0006084">
    <property type="term" value="P:acetyl-CoA metabolic process"/>
    <property type="evidence" value="ECO:0007669"/>
    <property type="project" value="Ensembl"/>
</dbReference>
<organism evidence="23 24">
    <name type="scientific">Bos mutus grunniens</name>
    <name type="common">Wild yak</name>
    <name type="synonym">Bos grunniens</name>
    <dbReference type="NCBI Taxonomy" id="30521"/>
    <lineage>
        <taxon>Eukaryota</taxon>
        <taxon>Metazoa</taxon>
        <taxon>Chordata</taxon>
        <taxon>Craniata</taxon>
        <taxon>Vertebrata</taxon>
        <taxon>Euteleostomi</taxon>
        <taxon>Mammalia</taxon>
        <taxon>Eutheria</taxon>
        <taxon>Laurasiatheria</taxon>
        <taxon>Artiodactyla</taxon>
        <taxon>Ruminantia</taxon>
        <taxon>Pecora</taxon>
        <taxon>Bovidae</taxon>
        <taxon>Bovinae</taxon>
        <taxon>Bos</taxon>
    </lineage>
</organism>
<evidence type="ECO:0000256" key="12">
    <source>
        <dbReference type="ARBA" id="ARBA00050199"/>
    </source>
</evidence>
<evidence type="ECO:0000256" key="11">
    <source>
        <dbReference type="ARBA" id="ARBA00023098"/>
    </source>
</evidence>
<dbReference type="Ensembl" id="ENSBGRT00000004210.1">
    <property type="protein sequence ID" value="ENSBGRP00000003671.1"/>
    <property type="gene ID" value="ENSBGRG00000002226.1"/>
</dbReference>
<dbReference type="FunFam" id="3.10.129.10:FF:000011">
    <property type="entry name" value="Acyl-coenzyme A thioesterase 11"/>
    <property type="match status" value="1"/>
</dbReference>
<evidence type="ECO:0000313" key="24">
    <source>
        <dbReference type="Proteomes" id="UP000694520"/>
    </source>
</evidence>
<dbReference type="AlphaFoldDB" id="A0A8B9WA06"/>
<evidence type="ECO:0000256" key="9">
    <source>
        <dbReference type="ARBA" id="ARBA00022801"/>
    </source>
</evidence>
<keyword evidence="10" id="KW-0276">Fatty acid metabolism</keyword>
<dbReference type="GO" id="GO:0052689">
    <property type="term" value="F:carboxylic ester hydrolase activity"/>
    <property type="evidence" value="ECO:0007669"/>
    <property type="project" value="UniProtKB-KW"/>
</dbReference>
<reference evidence="23" key="2">
    <citation type="submission" date="2025-05" db="UniProtKB">
        <authorList>
            <consortium name="Ensembl"/>
        </authorList>
    </citation>
    <scope>IDENTIFICATION</scope>
</reference>
<keyword evidence="9 19" id="KW-0378">Hydrolase</keyword>
<dbReference type="Pfam" id="PF03061">
    <property type="entry name" value="4HBT"/>
    <property type="match status" value="2"/>
</dbReference>
<evidence type="ECO:0000256" key="16">
    <source>
        <dbReference type="ARBA" id="ARBA00075550"/>
    </source>
</evidence>
<dbReference type="InterPro" id="IPR002913">
    <property type="entry name" value="START_lipid-bd_dom"/>
</dbReference>
<proteinExistence type="predicted"/>
<keyword evidence="7" id="KW-0963">Cytoplasm</keyword>
<evidence type="ECO:0000256" key="4">
    <source>
        <dbReference type="ARBA" id="ARBA00011774"/>
    </source>
</evidence>
<keyword evidence="8" id="KW-0677">Repeat</keyword>
<name>A0A8B9WA06_BOSMU</name>
<dbReference type="FunFam" id="3.10.129.10:FF:000029">
    <property type="entry name" value="Acyl-CoA thioesterase 12"/>
    <property type="match status" value="1"/>
</dbReference>
<dbReference type="GeneTree" id="ENSGT00940000160328"/>
<dbReference type="GO" id="GO:0042802">
    <property type="term" value="F:identical protein binding"/>
    <property type="evidence" value="ECO:0007669"/>
    <property type="project" value="Ensembl"/>
</dbReference>
<dbReference type="Gene3D" id="3.10.129.10">
    <property type="entry name" value="Hotdog Thioesterase"/>
    <property type="match status" value="2"/>
</dbReference>
<evidence type="ECO:0000256" key="14">
    <source>
        <dbReference type="ARBA" id="ARBA00060138"/>
    </source>
</evidence>
<gene>
    <name evidence="23" type="primary">ACOT12</name>
</gene>
<keyword evidence="24" id="KW-1185">Reference proteome</keyword>
<protein>
    <recommendedName>
        <fullName evidence="15">Acetyl-coenzyme A thioesterase</fullName>
        <ecNumber evidence="5">3.1.2.1</ecNumber>
    </recommendedName>
    <alternativeName>
        <fullName evidence="18">Acyl-CoA thioester hydrolase 12</fullName>
    </alternativeName>
    <alternativeName>
        <fullName evidence="16">Acyl-coenzyme A thioesterase 12</fullName>
    </alternativeName>
    <alternativeName>
        <fullName evidence="17">Cytoplasmic acetyl-CoA hydrolase 1</fullName>
    </alternativeName>
</protein>
<keyword evidence="11" id="KW-0443">Lipid metabolism</keyword>
<dbReference type="InterPro" id="IPR033120">
    <property type="entry name" value="HOTDOG_ACOT"/>
</dbReference>
<evidence type="ECO:0000256" key="7">
    <source>
        <dbReference type="ARBA" id="ARBA00022490"/>
    </source>
</evidence>
<dbReference type="Ensembl" id="ENSBGRT00000004163.1">
    <property type="protein sequence ID" value="ENSBGRP00000003636.1"/>
    <property type="gene ID" value="ENSBGRG00000002226.1"/>
</dbReference>
<dbReference type="GO" id="GO:0005654">
    <property type="term" value="C:nucleoplasm"/>
    <property type="evidence" value="ECO:0007669"/>
    <property type="project" value="Ensembl"/>
</dbReference>
<comment type="catalytic activity">
    <reaction evidence="12">
        <text>hexanoyl-CoA + H2O = hexanoate + CoA + H(+)</text>
        <dbReference type="Rhea" id="RHEA:40115"/>
        <dbReference type="ChEBI" id="CHEBI:15377"/>
        <dbReference type="ChEBI" id="CHEBI:15378"/>
        <dbReference type="ChEBI" id="CHEBI:17120"/>
        <dbReference type="ChEBI" id="CHEBI:57287"/>
        <dbReference type="ChEBI" id="CHEBI:62620"/>
    </reaction>
    <physiologicalReaction direction="left-to-right" evidence="12">
        <dbReference type="Rhea" id="RHEA:40116"/>
    </physiologicalReaction>
</comment>
<evidence type="ECO:0000256" key="17">
    <source>
        <dbReference type="ARBA" id="ARBA00076252"/>
    </source>
</evidence>
<feature type="domain" description="HotDog ACOT-type" evidence="22">
    <location>
        <begin position="181"/>
        <end position="296"/>
    </location>
</feature>
<comment type="subcellular location">
    <subcellularLocation>
        <location evidence="2">Cytoplasm</location>
        <location evidence="2">Cytosol</location>
    </subcellularLocation>
</comment>
<dbReference type="PANTHER" id="PTHR11049:SF3">
    <property type="entry name" value="ACETYL-COENZYME A THIOESTERASE"/>
    <property type="match status" value="1"/>
</dbReference>
<dbReference type="EC" id="3.1.2.1" evidence="5"/>
<dbReference type="CDD" id="cd08914">
    <property type="entry name" value="START_STARD15-like"/>
    <property type="match status" value="1"/>
</dbReference>
<dbReference type="GO" id="GO:0005524">
    <property type="term" value="F:ATP binding"/>
    <property type="evidence" value="ECO:0007669"/>
    <property type="project" value="Ensembl"/>
</dbReference>
<evidence type="ECO:0000259" key="22">
    <source>
        <dbReference type="PROSITE" id="PS51770"/>
    </source>
</evidence>
<dbReference type="PROSITE" id="PS50848">
    <property type="entry name" value="START"/>
    <property type="match status" value="1"/>
</dbReference>
<feature type="region of interest" description="Disordered" evidence="20">
    <location>
        <begin position="1"/>
        <end position="24"/>
    </location>
</feature>
<evidence type="ECO:0000256" key="13">
    <source>
        <dbReference type="ARBA" id="ARBA00052880"/>
    </source>
</evidence>
<comment type="catalytic activity">
    <reaction evidence="1">
        <text>butanoyl-CoA + H2O = butanoate + CoA + H(+)</text>
        <dbReference type="Rhea" id="RHEA:40111"/>
        <dbReference type="ChEBI" id="CHEBI:15377"/>
        <dbReference type="ChEBI" id="CHEBI:15378"/>
        <dbReference type="ChEBI" id="CHEBI:17968"/>
        <dbReference type="ChEBI" id="CHEBI:57287"/>
        <dbReference type="ChEBI" id="CHEBI:57371"/>
    </reaction>
    <physiologicalReaction direction="left-to-right" evidence="1">
        <dbReference type="Rhea" id="RHEA:40112"/>
    </physiologicalReaction>
</comment>
<comment type="subunit">
    <text evidence="4">Homodimer or homotetramer.</text>
</comment>
<evidence type="ECO:0000256" key="5">
    <source>
        <dbReference type="ARBA" id="ARBA00011920"/>
    </source>
</evidence>
<evidence type="ECO:0000256" key="1">
    <source>
        <dbReference type="ARBA" id="ARBA00000295"/>
    </source>
</evidence>
<comment type="pathway">
    <text evidence="3">Lipid metabolism; fatty acid metabolism.</text>
</comment>
<sequence length="557" mass="62155">MELERPAPAEVRMSQAIQPAHANPRGELSAGQLLKWIDTTACLAAEKHAGVSCVTASVDDIQFEATARVGQVITIKAKVSRAFSTSMEISIKVTVEDMLTGTEKLVSVAFSTFVAKPVGKEKIQLKPVTLLTEQDHVEHNLASERRKVRLQHEDTFKNLMKESGKFDDPICDEEEGTVSTKGTSVQSIELVLPPHANHHGNTFGGQIMAWMEAVATISASRLCRAHPVLKSVDMFKFRGPSTVGDRLVFNAIVNNTFQTCVEVGVRVEAFDCQEWSKSRGRHINSAFLIYNAVDDKEELITFPKIKPMSKDDFRRYRGALARKRIRLGRKYVISHKEEVPLCIYWDIGNQVSLSNGNVEALKSLAAKSGWEVTSAVEKIKIYTLEEHDSLSVWVEKHVKRPAYLVYHLLSNFTKRPLWDPHYMSCEVIDRVNEDDQIYYITCPVVNNDKPKDLVVLVSRRRPLEDGHTYVVAVRSVILPSVPPSPQYVRSEIECAGFLIHATDSSSCIVSYFNQISASILPYFAGNLGGWSKSIEETAASCIQFIESATDDGLISIL</sequence>
<evidence type="ECO:0000259" key="21">
    <source>
        <dbReference type="PROSITE" id="PS50848"/>
    </source>
</evidence>
<evidence type="ECO:0000256" key="6">
    <source>
        <dbReference type="ARBA" id="ARBA00022487"/>
    </source>
</evidence>
<evidence type="ECO:0000256" key="2">
    <source>
        <dbReference type="ARBA" id="ARBA00004514"/>
    </source>
</evidence>
<dbReference type="PROSITE" id="PS51770">
    <property type="entry name" value="HOTDOG_ACOT"/>
    <property type="match status" value="2"/>
</dbReference>
<keyword evidence="6" id="KW-0719">Serine esterase</keyword>
<dbReference type="GO" id="GO:0005829">
    <property type="term" value="C:cytosol"/>
    <property type="evidence" value="ECO:0007669"/>
    <property type="project" value="UniProtKB-SubCell"/>
</dbReference>
<dbReference type="Pfam" id="PF01852">
    <property type="entry name" value="START"/>
    <property type="match status" value="1"/>
</dbReference>
<accession>A0A8B9WA06</accession>
<dbReference type="CDD" id="cd03442">
    <property type="entry name" value="BFIT_BACH"/>
    <property type="match status" value="2"/>
</dbReference>
<evidence type="ECO:0000256" key="10">
    <source>
        <dbReference type="ARBA" id="ARBA00022832"/>
    </source>
</evidence>
<dbReference type="InterPro" id="IPR029069">
    <property type="entry name" value="HotDog_dom_sf"/>
</dbReference>
<dbReference type="SMART" id="SM00234">
    <property type="entry name" value="START"/>
    <property type="match status" value="1"/>
</dbReference>
<dbReference type="Proteomes" id="UP000694520">
    <property type="component" value="Chromosome 8"/>
</dbReference>
<dbReference type="InterPro" id="IPR023393">
    <property type="entry name" value="START-like_dom_sf"/>
</dbReference>
<dbReference type="InterPro" id="IPR006683">
    <property type="entry name" value="Thioestr_dom"/>
</dbReference>
<feature type="domain" description="START" evidence="21">
    <location>
        <begin position="367"/>
        <end position="557"/>
    </location>
</feature>
<dbReference type="UniPathway" id="UPA00199"/>